<evidence type="ECO:0000313" key="2">
    <source>
        <dbReference type="EMBL" id="MFC4010123.1"/>
    </source>
</evidence>
<evidence type="ECO:0008006" key="4">
    <source>
        <dbReference type="Google" id="ProtNLM"/>
    </source>
</evidence>
<protein>
    <recommendedName>
        <fullName evidence="4">Integral membrane protein</fullName>
    </recommendedName>
</protein>
<sequence length="175" mass="18840">MSQFVAALIASGTILLVILATDLGHRRVTTMRMLRSVFAVAVVIAIFVHSLPTQGNDLSLQLVGIGTGLICGLIAGALLPAQRRESGEIFTTGGIGYALVWIVVSAGRVVFAYGAEHWFTEDLVRFSIDYKISGPDTYANTFVFMALAMVLTRTTVLMSKMRKLTSAAGRTEVAR</sequence>
<feature type="transmembrane region" description="Helical" evidence="1">
    <location>
        <begin position="137"/>
        <end position="156"/>
    </location>
</feature>
<feature type="transmembrane region" description="Helical" evidence="1">
    <location>
        <begin position="93"/>
        <end position="115"/>
    </location>
</feature>
<dbReference type="RefSeq" id="WP_379530145.1">
    <property type="nucleotide sequence ID" value="NZ_JBHSBI010000011.1"/>
</dbReference>
<evidence type="ECO:0000313" key="3">
    <source>
        <dbReference type="Proteomes" id="UP001595851"/>
    </source>
</evidence>
<organism evidence="2 3">
    <name type="scientific">Nonomuraea purpurea</name>
    <dbReference type="NCBI Taxonomy" id="1849276"/>
    <lineage>
        <taxon>Bacteria</taxon>
        <taxon>Bacillati</taxon>
        <taxon>Actinomycetota</taxon>
        <taxon>Actinomycetes</taxon>
        <taxon>Streptosporangiales</taxon>
        <taxon>Streptosporangiaceae</taxon>
        <taxon>Nonomuraea</taxon>
    </lineage>
</organism>
<proteinExistence type="predicted"/>
<dbReference type="EMBL" id="JBHSBI010000011">
    <property type="protein sequence ID" value="MFC4010123.1"/>
    <property type="molecule type" value="Genomic_DNA"/>
</dbReference>
<comment type="caution">
    <text evidence="2">The sequence shown here is derived from an EMBL/GenBank/DDBJ whole genome shotgun (WGS) entry which is preliminary data.</text>
</comment>
<gene>
    <name evidence="2" type="ORF">ACFOY2_23040</name>
</gene>
<keyword evidence="3" id="KW-1185">Reference proteome</keyword>
<feature type="transmembrane region" description="Helical" evidence="1">
    <location>
        <begin position="6"/>
        <end position="24"/>
    </location>
</feature>
<reference evidence="3" key="1">
    <citation type="journal article" date="2019" name="Int. J. Syst. Evol. Microbiol.">
        <title>The Global Catalogue of Microorganisms (GCM) 10K type strain sequencing project: providing services to taxonomists for standard genome sequencing and annotation.</title>
        <authorList>
            <consortium name="The Broad Institute Genomics Platform"/>
            <consortium name="The Broad Institute Genome Sequencing Center for Infectious Disease"/>
            <person name="Wu L."/>
            <person name="Ma J."/>
        </authorList>
    </citation>
    <scope>NUCLEOTIDE SEQUENCE [LARGE SCALE GENOMIC DNA]</scope>
    <source>
        <strain evidence="3">TBRC 1276</strain>
    </source>
</reference>
<feature type="transmembrane region" description="Helical" evidence="1">
    <location>
        <begin position="58"/>
        <end position="81"/>
    </location>
</feature>
<feature type="transmembrane region" description="Helical" evidence="1">
    <location>
        <begin position="36"/>
        <end position="52"/>
    </location>
</feature>
<keyword evidence="1" id="KW-1133">Transmembrane helix</keyword>
<dbReference type="Proteomes" id="UP001595851">
    <property type="component" value="Unassembled WGS sequence"/>
</dbReference>
<evidence type="ECO:0000256" key="1">
    <source>
        <dbReference type="SAM" id="Phobius"/>
    </source>
</evidence>
<accession>A0ABV8G8N4</accession>
<keyword evidence="1" id="KW-0812">Transmembrane</keyword>
<keyword evidence="1" id="KW-0472">Membrane</keyword>
<name>A0ABV8G8N4_9ACTN</name>